<feature type="transmembrane region" description="Helical" evidence="1">
    <location>
        <begin position="373"/>
        <end position="395"/>
    </location>
</feature>
<dbReference type="EMBL" id="AZDK01000011">
    <property type="protein sequence ID" value="KRK59898.1"/>
    <property type="molecule type" value="Genomic_DNA"/>
</dbReference>
<dbReference type="RefSeq" id="WP_007124562.1">
    <property type="nucleotide sequence ID" value="NZ_AZDK01000011.1"/>
</dbReference>
<feature type="transmembrane region" description="Helical" evidence="1">
    <location>
        <begin position="167"/>
        <end position="186"/>
    </location>
</feature>
<keyword evidence="1" id="KW-0812">Transmembrane</keyword>
<dbReference type="eggNOG" id="ENOG50309KH">
    <property type="taxonomic scope" value="Bacteria"/>
</dbReference>
<evidence type="ECO:0000313" key="2">
    <source>
        <dbReference type="EMBL" id="EEW53547.1"/>
    </source>
</evidence>
<organism evidence="2 4">
    <name type="scientific">Limosilactobacillus antri DSM 16041</name>
    <dbReference type="NCBI Taxonomy" id="525309"/>
    <lineage>
        <taxon>Bacteria</taxon>
        <taxon>Bacillati</taxon>
        <taxon>Bacillota</taxon>
        <taxon>Bacilli</taxon>
        <taxon>Lactobacillales</taxon>
        <taxon>Lactobacillaceae</taxon>
        <taxon>Limosilactobacillus</taxon>
    </lineage>
</organism>
<reference evidence="3 5" key="2">
    <citation type="journal article" date="2015" name="Genome Announc.">
        <title>Expanding the biotechnology potential of lactobacilli through comparative genomics of 213 strains and associated genera.</title>
        <authorList>
            <person name="Sun Z."/>
            <person name="Harris H.M."/>
            <person name="McCann A."/>
            <person name="Guo C."/>
            <person name="Argimon S."/>
            <person name="Zhang W."/>
            <person name="Yang X."/>
            <person name="Jeffery I.B."/>
            <person name="Cooney J.C."/>
            <person name="Kagawa T.F."/>
            <person name="Liu W."/>
            <person name="Song Y."/>
            <person name="Salvetti E."/>
            <person name="Wrobel A."/>
            <person name="Rasinkangas P."/>
            <person name="Parkhill J."/>
            <person name="Rea M.C."/>
            <person name="O'Sullivan O."/>
            <person name="Ritari J."/>
            <person name="Douillard F.P."/>
            <person name="Paul Ross R."/>
            <person name="Yang R."/>
            <person name="Briner A.E."/>
            <person name="Felis G.E."/>
            <person name="de Vos W.M."/>
            <person name="Barrangou R."/>
            <person name="Klaenhammer T.R."/>
            <person name="Caufield P.W."/>
            <person name="Cui Y."/>
            <person name="Zhang H."/>
            <person name="O'Toole P.W."/>
        </authorList>
    </citation>
    <scope>NUCLEOTIDE SEQUENCE [LARGE SCALE GENOMIC DNA]</scope>
    <source>
        <strain evidence="3 5">DSM 16041</strain>
    </source>
</reference>
<accession>C8P7I9</accession>
<feature type="transmembrane region" description="Helical" evidence="1">
    <location>
        <begin position="426"/>
        <end position="444"/>
    </location>
</feature>
<proteinExistence type="predicted"/>
<gene>
    <name evidence="3" type="ORF">FC31_GL000309</name>
    <name evidence="2" type="ORF">HMPREF0494_1283</name>
</gene>
<dbReference type="AlphaFoldDB" id="C8P7I9"/>
<comment type="caution">
    <text evidence="2">The sequence shown here is derived from an EMBL/GenBank/DDBJ whole genome shotgun (WGS) entry which is preliminary data.</text>
</comment>
<evidence type="ECO:0000256" key="1">
    <source>
        <dbReference type="SAM" id="Phobius"/>
    </source>
</evidence>
<evidence type="ECO:0000313" key="3">
    <source>
        <dbReference type="EMBL" id="KRK59898.1"/>
    </source>
</evidence>
<keyword evidence="1" id="KW-0472">Membrane</keyword>
<dbReference type="Proteomes" id="UP000003675">
    <property type="component" value="Unassembled WGS sequence"/>
</dbReference>
<dbReference type="EMBL" id="ACLL01000034">
    <property type="protein sequence ID" value="EEW53547.1"/>
    <property type="molecule type" value="Genomic_DNA"/>
</dbReference>
<evidence type="ECO:0000313" key="5">
    <source>
        <dbReference type="Proteomes" id="UP000051883"/>
    </source>
</evidence>
<feature type="transmembrane region" description="Helical" evidence="1">
    <location>
        <begin position="81"/>
        <end position="99"/>
    </location>
</feature>
<reference evidence="2 4" key="1">
    <citation type="submission" date="2009-09" db="EMBL/GenBank/DDBJ databases">
        <authorList>
            <person name="Qin X."/>
            <person name="Bachman B."/>
            <person name="Battles P."/>
            <person name="Bell A."/>
            <person name="Bess C."/>
            <person name="Bickham C."/>
            <person name="Chaboub L."/>
            <person name="Chen D."/>
            <person name="Coyle M."/>
            <person name="Deiros D.R."/>
            <person name="Dinh H."/>
            <person name="Forbes L."/>
            <person name="Fowler G."/>
            <person name="Francisco L."/>
            <person name="Fu Q."/>
            <person name="Gubbala S."/>
            <person name="Hale W."/>
            <person name="Han Y."/>
            <person name="Hemphill L."/>
            <person name="Highlander S.K."/>
            <person name="Hirani K."/>
            <person name="Hogues M."/>
            <person name="Jackson L."/>
            <person name="Jakkamsetti A."/>
            <person name="Javaid M."/>
            <person name="Jiang H."/>
            <person name="Korchina V."/>
            <person name="Kovar C."/>
            <person name="Lara F."/>
            <person name="Lee S."/>
            <person name="Mata R."/>
            <person name="Mathew T."/>
            <person name="Moen C."/>
            <person name="Morales K."/>
            <person name="Munidasa M."/>
            <person name="Nazareth L."/>
            <person name="Ngo R."/>
            <person name="Nguyen L."/>
            <person name="Okwuonu G."/>
            <person name="Ongeri F."/>
            <person name="Patil S."/>
            <person name="Petrosino J."/>
            <person name="Pham C."/>
            <person name="Pham P."/>
            <person name="Pu L.-L."/>
            <person name="Puazo M."/>
            <person name="Raj R."/>
            <person name="Reid J."/>
            <person name="Rouhana J."/>
            <person name="Saada N."/>
            <person name="Shang Y."/>
            <person name="Simmons D."/>
            <person name="Thornton R."/>
            <person name="Warren J."/>
            <person name="Weissenberger G."/>
            <person name="Zhang J."/>
            <person name="Zhang L."/>
            <person name="Zhou C."/>
            <person name="Zhu D."/>
            <person name="Muzny D."/>
            <person name="Worley K."/>
            <person name="Gibbs R."/>
        </authorList>
    </citation>
    <scope>NUCLEOTIDE SEQUENCE [LARGE SCALE GENOMIC DNA]</scope>
    <source>
        <strain evidence="2 4">DSM 16041</strain>
    </source>
</reference>
<dbReference type="PATRIC" id="fig|525309.8.peg.318"/>
<feature type="transmembrane region" description="Helical" evidence="1">
    <location>
        <begin position="51"/>
        <end position="69"/>
    </location>
</feature>
<name>C8P7I9_9LACO</name>
<feature type="transmembrane region" description="Helical" evidence="1">
    <location>
        <begin position="144"/>
        <end position="161"/>
    </location>
</feature>
<feature type="transmembrane region" description="Helical" evidence="1">
    <location>
        <begin position="21"/>
        <end position="39"/>
    </location>
</feature>
<protein>
    <submittedName>
        <fullName evidence="2">Uncharacterized protein</fullName>
    </submittedName>
</protein>
<dbReference type="HOGENOM" id="CLU_609406_0_0_9"/>
<dbReference type="Proteomes" id="UP000051883">
    <property type="component" value="Unassembled WGS sequence"/>
</dbReference>
<keyword evidence="1" id="KW-1133">Transmembrane helix</keyword>
<feature type="transmembrane region" description="Helical" evidence="1">
    <location>
        <begin position="259"/>
        <end position="279"/>
    </location>
</feature>
<keyword evidence="5" id="KW-1185">Reference proteome</keyword>
<dbReference type="OrthoDB" id="2243815at2"/>
<feature type="transmembrane region" description="Helical" evidence="1">
    <location>
        <begin position="285"/>
        <end position="304"/>
    </location>
</feature>
<evidence type="ECO:0000313" key="4">
    <source>
        <dbReference type="Proteomes" id="UP000003675"/>
    </source>
</evidence>
<feature type="transmembrane region" description="Helical" evidence="1">
    <location>
        <begin position="198"/>
        <end position="220"/>
    </location>
</feature>
<feature type="transmembrane region" description="Helical" evidence="1">
    <location>
        <begin position="316"/>
        <end position="343"/>
    </location>
</feature>
<feature type="transmembrane region" description="Helical" evidence="1">
    <location>
        <begin position="226"/>
        <end position="247"/>
    </location>
</feature>
<sequence length="449" mass="49522">MKVNHHEDCGGSNVDSRRRTIVSLCSLLVNLLPFLTYSLLVLQQHGTVTNFWPFAIFYAFRHSALLLFRDWAGQYQELGKIGLVSGLLGAFCGLFGSLSPVGWDLSAVGLGLASSLFPTAVNQGKRVKANRGSARRQHSPSEQLMQLVLIGALLLAVVLFQRPIIDFMILFAASLAALISGQYWHLPVHVPKHIYWGNYLLAGVLFAALFVIRVGCSVGIGQPIAWGVALLALFLALLMILLLANWHRPLAAPVYYQQAMFYGVCGQYWSMYSTIFVGAVAGVKLYYLVIVAYLAAILFGRPFAKIVYRYLPGDRLAINLALTTLGIGLTFWLPSYFLGIFLIRTFASQVRQQTISEYETATGNCQTSYIANYYYLTVGGLTAQLVMWTALLAFLKSNGVGSVLAAYAGHRLSVGALPAINSTHLLLAGYMLVYTAWLAVSRWCQRKHR</sequence>